<protein>
    <submittedName>
        <fullName evidence="9">Site-2 protease family protein</fullName>
    </submittedName>
</protein>
<feature type="transmembrane region" description="Helical" evidence="7">
    <location>
        <begin position="85"/>
        <end position="109"/>
    </location>
</feature>
<keyword evidence="10" id="KW-1185">Reference proteome</keyword>
<comment type="similarity">
    <text evidence="3">Belongs to the peptidase M50B family.</text>
</comment>
<evidence type="ECO:0000256" key="3">
    <source>
        <dbReference type="ARBA" id="ARBA00007931"/>
    </source>
</evidence>
<keyword evidence="4 7" id="KW-0812">Transmembrane</keyword>
<dbReference type="RefSeq" id="WP_195866771.1">
    <property type="nucleotide sequence ID" value="NZ_JADPKZ010000014.1"/>
</dbReference>
<dbReference type="EMBL" id="JADPKZ010000014">
    <property type="protein sequence ID" value="MBF8376376.1"/>
    <property type="molecule type" value="Genomic_DNA"/>
</dbReference>
<evidence type="ECO:0000313" key="10">
    <source>
        <dbReference type="Proteomes" id="UP000642910"/>
    </source>
</evidence>
<gene>
    <name evidence="9" type="ORF">IW967_00515</name>
</gene>
<keyword evidence="9" id="KW-0645">Protease</keyword>
<keyword evidence="6 7" id="KW-0472">Membrane</keyword>
<feature type="domain" description="Peptidase M50" evidence="8">
    <location>
        <begin position="15"/>
        <end position="107"/>
    </location>
</feature>
<dbReference type="GO" id="GO:0006508">
    <property type="term" value="P:proteolysis"/>
    <property type="evidence" value="ECO:0007669"/>
    <property type="project" value="UniProtKB-KW"/>
</dbReference>
<evidence type="ECO:0000259" key="8">
    <source>
        <dbReference type="Pfam" id="PF02163"/>
    </source>
</evidence>
<name>A0ABS0EZA7_9BACL</name>
<accession>A0ABS0EZA7</accession>
<evidence type="ECO:0000256" key="4">
    <source>
        <dbReference type="ARBA" id="ARBA00022692"/>
    </source>
</evidence>
<sequence>MWHIVLFVILAFIVFWIAMYLAIVVHEFGHLIFRKIFGVPTQSVRIGTGPCICSVGCVQFRWFPLGGMNAPYTFCYPRVNRKKKIVIYGAGSAVNFIFSIVFSIISLGLPFPLNMIPFSMAICNFLLIFNLIPHRKGKSVSDGLMIIALLYNMEFLPPDHPCENEL</sequence>
<comment type="subcellular location">
    <subcellularLocation>
        <location evidence="2">Membrane</location>
        <topology evidence="2">Multi-pass membrane protein</topology>
    </subcellularLocation>
</comment>
<evidence type="ECO:0000313" key="9">
    <source>
        <dbReference type="EMBL" id="MBF8376376.1"/>
    </source>
</evidence>
<evidence type="ECO:0000256" key="5">
    <source>
        <dbReference type="ARBA" id="ARBA00022989"/>
    </source>
</evidence>
<feature type="transmembrane region" description="Helical" evidence="7">
    <location>
        <begin position="6"/>
        <end position="25"/>
    </location>
</feature>
<keyword evidence="9" id="KW-0378">Hydrolase</keyword>
<reference evidence="9 10" key="1">
    <citation type="submission" date="2020-11" db="EMBL/GenBank/DDBJ databases">
        <title>Genomic insight of Alicyclobacillus mali FL 18 reveals a new arsenic-resistant strain, with potential in environmental biotechnology.</title>
        <authorList>
            <person name="Fiorentino G."/>
            <person name="Gallo G."/>
            <person name="Aulitto M."/>
        </authorList>
    </citation>
    <scope>NUCLEOTIDE SEQUENCE [LARGE SCALE GENOMIC DNA]</scope>
    <source>
        <strain evidence="9 10">FL 18</strain>
    </source>
</reference>
<comment type="cofactor">
    <cofactor evidence="1">
        <name>Zn(2+)</name>
        <dbReference type="ChEBI" id="CHEBI:29105"/>
    </cofactor>
</comment>
<evidence type="ECO:0000256" key="7">
    <source>
        <dbReference type="SAM" id="Phobius"/>
    </source>
</evidence>
<proteinExistence type="inferred from homology"/>
<comment type="caution">
    <text evidence="9">The sequence shown here is derived from an EMBL/GenBank/DDBJ whole genome shotgun (WGS) entry which is preliminary data.</text>
</comment>
<dbReference type="Proteomes" id="UP000642910">
    <property type="component" value="Unassembled WGS sequence"/>
</dbReference>
<evidence type="ECO:0000256" key="1">
    <source>
        <dbReference type="ARBA" id="ARBA00001947"/>
    </source>
</evidence>
<evidence type="ECO:0000256" key="6">
    <source>
        <dbReference type="ARBA" id="ARBA00023136"/>
    </source>
</evidence>
<keyword evidence="5 7" id="KW-1133">Transmembrane helix</keyword>
<dbReference type="GO" id="GO:0008233">
    <property type="term" value="F:peptidase activity"/>
    <property type="evidence" value="ECO:0007669"/>
    <property type="project" value="UniProtKB-KW"/>
</dbReference>
<dbReference type="Pfam" id="PF02163">
    <property type="entry name" value="Peptidase_M50"/>
    <property type="match status" value="1"/>
</dbReference>
<dbReference type="InterPro" id="IPR008915">
    <property type="entry name" value="Peptidase_M50"/>
</dbReference>
<evidence type="ECO:0000256" key="2">
    <source>
        <dbReference type="ARBA" id="ARBA00004141"/>
    </source>
</evidence>
<feature type="transmembrane region" description="Helical" evidence="7">
    <location>
        <begin position="115"/>
        <end position="132"/>
    </location>
</feature>
<organism evidence="9 10">
    <name type="scientific">Alicyclobacillus mali</name>
    <name type="common">ex Roth et al. 2021</name>
    <dbReference type="NCBI Taxonomy" id="1123961"/>
    <lineage>
        <taxon>Bacteria</taxon>
        <taxon>Bacillati</taxon>
        <taxon>Bacillota</taxon>
        <taxon>Bacilli</taxon>
        <taxon>Bacillales</taxon>
        <taxon>Alicyclobacillaceae</taxon>
        <taxon>Alicyclobacillus</taxon>
    </lineage>
</organism>